<comment type="caution">
    <text evidence="1">The sequence shown here is derived from an EMBL/GenBank/DDBJ whole genome shotgun (WGS) entry which is preliminary data.</text>
</comment>
<proteinExistence type="predicted"/>
<feature type="non-terminal residue" evidence="1">
    <location>
        <position position="38"/>
    </location>
</feature>
<dbReference type="Proteomes" id="UP000265520">
    <property type="component" value="Unassembled WGS sequence"/>
</dbReference>
<reference evidence="1 2" key="1">
    <citation type="journal article" date="2018" name="Front. Plant Sci.">
        <title>Red Clover (Trifolium pratense) and Zigzag Clover (T. medium) - A Picture of Genomic Similarities and Differences.</title>
        <authorList>
            <person name="Dluhosova J."/>
            <person name="Istvanek J."/>
            <person name="Nedelnik J."/>
            <person name="Repkova J."/>
        </authorList>
    </citation>
    <scope>NUCLEOTIDE SEQUENCE [LARGE SCALE GENOMIC DNA]</scope>
    <source>
        <strain evidence="2">cv. 10/8</strain>
        <tissue evidence="1">Leaf</tissue>
    </source>
</reference>
<accession>A0A392TKH0</accession>
<organism evidence="1 2">
    <name type="scientific">Trifolium medium</name>
    <dbReference type="NCBI Taxonomy" id="97028"/>
    <lineage>
        <taxon>Eukaryota</taxon>
        <taxon>Viridiplantae</taxon>
        <taxon>Streptophyta</taxon>
        <taxon>Embryophyta</taxon>
        <taxon>Tracheophyta</taxon>
        <taxon>Spermatophyta</taxon>
        <taxon>Magnoliopsida</taxon>
        <taxon>eudicotyledons</taxon>
        <taxon>Gunneridae</taxon>
        <taxon>Pentapetalae</taxon>
        <taxon>rosids</taxon>
        <taxon>fabids</taxon>
        <taxon>Fabales</taxon>
        <taxon>Fabaceae</taxon>
        <taxon>Papilionoideae</taxon>
        <taxon>50 kb inversion clade</taxon>
        <taxon>NPAAA clade</taxon>
        <taxon>Hologalegina</taxon>
        <taxon>IRL clade</taxon>
        <taxon>Trifolieae</taxon>
        <taxon>Trifolium</taxon>
    </lineage>
</organism>
<dbReference type="AlphaFoldDB" id="A0A392TKH0"/>
<protein>
    <submittedName>
        <fullName evidence="1">Uncharacterized protein</fullName>
    </submittedName>
</protein>
<name>A0A392TKH0_9FABA</name>
<keyword evidence="2" id="KW-1185">Reference proteome</keyword>
<evidence type="ECO:0000313" key="1">
    <source>
        <dbReference type="EMBL" id="MCI60435.1"/>
    </source>
</evidence>
<evidence type="ECO:0000313" key="2">
    <source>
        <dbReference type="Proteomes" id="UP000265520"/>
    </source>
</evidence>
<dbReference type="EMBL" id="LXQA010581446">
    <property type="protein sequence ID" value="MCI60435.1"/>
    <property type="molecule type" value="Genomic_DNA"/>
</dbReference>
<sequence>MILVRSFHHRQCWLISVEEPVGHTRFRTGLKVHRSLTE</sequence>